<protein>
    <submittedName>
        <fullName evidence="1">Uncharacterized protein</fullName>
    </submittedName>
</protein>
<sequence length="79" mass="9440">STTQQYKQTAYLNISNKIGYKERLPIANNRKENERSINKQPEFKKRSYLTRRKIRKPSCQSAERKQKKIDYSQVFAEAN</sequence>
<accession>A0AAD7ZI86</accession>
<proteinExistence type="predicted"/>
<gene>
    <name evidence="1" type="ORF">L9F63_023643</name>
</gene>
<comment type="caution">
    <text evidence="1">The sequence shown here is derived from an EMBL/GenBank/DDBJ whole genome shotgun (WGS) entry which is preliminary data.</text>
</comment>
<feature type="non-terminal residue" evidence="1">
    <location>
        <position position="79"/>
    </location>
</feature>
<reference evidence="1" key="2">
    <citation type="submission" date="2023-05" db="EMBL/GenBank/DDBJ databases">
        <authorList>
            <person name="Fouks B."/>
        </authorList>
    </citation>
    <scope>NUCLEOTIDE SEQUENCE</scope>
    <source>
        <strain evidence="1">Stay&amp;Tobe</strain>
        <tissue evidence="1">Testes</tissue>
    </source>
</reference>
<organism evidence="1 2">
    <name type="scientific">Diploptera punctata</name>
    <name type="common">Pacific beetle cockroach</name>
    <dbReference type="NCBI Taxonomy" id="6984"/>
    <lineage>
        <taxon>Eukaryota</taxon>
        <taxon>Metazoa</taxon>
        <taxon>Ecdysozoa</taxon>
        <taxon>Arthropoda</taxon>
        <taxon>Hexapoda</taxon>
        <taxon>Insecta</taxon>
        <taxon>Pterygota</taxon>
        <taxon>Neoptera</taxon>
        <taxon>Polyneoptera</taxon>
        <taxon>Dictyoptera</taxon>
        <taxon>Blattodea</taxon>
        <taxon>Blaberoidea</taxon>
        <taxon>Blaberidae</taxon>
        <taxon>Diplopterinae</taxon>
        <taxon>Diploptera</taxon>
    </lineage>
</organism>
<name>A0AAD7ZI86_DIPPU</name>
<reference evidence="1" key="1">
    <citation type="journal article" date="2023" name="IScience">
        <title>Live-bearing cockroach genome reveals convergent evolutionary mechanisms linked to viviparity in insects and beyond.</title>
        <authorList>
            <person name="Fouks B."/>
            <person name="Harrison M.C."/>
            <person name="Mikhailova A.A."/>
            <person name="Marchal E."/>
            <person name="English S."/>
            <person name="Carruthers M."/>
            <person name="Jennings E.C."/>
            <person name="Chiamaka E.L."/>
            <person name="Frigard R.A."/>
            <person name="Pippel M."/>
            <person name="Attardo G.M."/>
            <person name="Benoit J.B."/>
            <person name="Bornberg-Bauer E."/>
            <person name="Tobe S.S."/>
        </authorList>
    </citation>
    <scope>NUCLEOTIDE SEQUENCE</scope>
    <source>
        <strain evidence="1">Stay&amp;Tobe</strain>
    </source>
</reference>
<dbReference type="AlphaFoldDB" id="A0AAD7ZI86"/>
<keyword evidence="2" id="KW-1185">Reference proteome</keyword>
<feature type="non-terminal residue" evidence="1">
    <location>
        <position position="1"/>
    </location>
</feature>
<evidence type="ECO:0000313" key="2">
    <source>
        <dbReference type="Proteomes" id="UP001233999"/>
    </source>
</evidence>
<dbReference type="Proteomes" id="UP001233999">
    <property type="component" value="Unassembled WGS sequence"/>
</dbReference>
<dbReference type="EMBL" id="JASPKZ010007995">
    <property type="protein sequence ID" value="KAJ9581184.1"/>
    <property type="molecule type" value="Genomic_DNA"/>
</dbReference>
<evidence type="ECO:0000313" key="1">
    <source>
        <dbReference type="EMBL" id="KAJ9581184.1"/>
    </source>
</evidence>